<feature type="region of interest" description="Disordered" evidence="1">
    <location>
        <begin position="48"/>
        <end position="69"/>
    </location>
</feature>
<gene>
    <name evidence="3" type="ORF">MNBD_GAMMA26-199</name>
</gene>
<dbReference type="AlphaFoldDB" id="A0A3B1B857"/>
<evidence type="ECO:0000259" key="2">
    <source>
        <dbReference type="Pfam" id="PF13511"/>
    </source>
</evidence>
<accession>A0A3B1B857</accession>
<dbReference type="InterPro" id="IPR025392">
    <property type="entry name" value="DUF4124"/>
</dbReference>
<reference evidence="3" key="1">
    <citation type="submission" date="2018-06" db="EMBL/GenBank/DDBJ databases">
        <authorList>
            <person name="Zhirakovskaya E."/>
        </authorList>
    </citation>
    <scope>NUCLEOTIDE SEQUENCE</scope>
</reference>
<feature type="domain" description="DUF4124" evidence="2">
    <location>
        <begin position="9"/>
        <end position="57"/>
    </location>
</feature>
<proteinExistence type="predicted"/>
<name>A0A3B1B857_9ZZZZ</name>
<feature type="compositionally biased region" description="Polar residues" evidence="1">
    <location>
        <begin position="51"/>
        <end position="68"/>
    </location>
</feature>
<dbReference type="Pfam" id="PF13511">
    <property type="entry name" value="DUF4124"/>
    <property type="match status" value="1"/>
</dbReference>
<sequence>MFRVAILLLGLLPIMVSAAEIYKWVDDMGVTHYGDQPHQGAEKIELPETQPVPSSRASSNLGGSQQNDVADDKGYKSFAIVQPENNQTIRDNAGSVSVAFIVNPSLRAGHKIRVSLDGHRLKDGTAIRFSLQGVDRGTHTLSAAIVDANGATVISAGSISFHLRKHFISHKNNKPESSDGVVGAGL</sequence>
<evidence type="ECO:0000256" key="1">
    <source>
        <dbReference type="SAM" id="MobiDB-lite"/>
    </source>
</evidence>
<protein>
    <recommendedName>
        <fullName evidence="2">DUF4124 domain-containing protein</fullName>
    </recommendedName>
</protein>
<dbReference type="EMBL" id="UOFX01000071">
    <property type="protein sequence ID" value="VAX10441.1"/>
    <property type="molecule type" value="Genomic_DNA"/>
</dbReference>
<organism evidence="3">
    <name type="scientific">hydrothermal vent metagenome</name>
    <dbReference type="NCBI Taxonomy" id="652676"/>
    <lineage>
        <taxon>unclassified sequences</taxon>
        <taxon>metagenomes</taxon>
        <taxon>ecological metagenomes</taxon>
    </lineage>
</organism>
<evidence type="ECO:0000313" key="3">
    <source>
        <dbReference type="EMBL" id="VAX10441.1"/>
    </source>
</evidence>